<proteinExistence type="predicted"/>
<gene>
    <name evidence="2" type="ORF">AV656_08710</name>
</gene>
<dbReference type="Proteomes" id="UP000076490">
    <property type="component" value="Unassembled WGS sequence"/>
</dbReference>
<dbReference type="SUPFAM" id="SSF56112">
    <property type="entry name" value="Protein kinase-like (PK-like)"/>
    <property type="match status" value="1"/>
</dbReference>
<protein>
    <submittedName>
        <fullName evidence="2">Aminoglycoside phosphotransferase</fullName>
    </submittedName>
</protein>
<dbReference type="GO" id="GO:0016740">
    <property type="term" value="F:transferase activity"/>
    <property type="evidence" value="ECO:0007669"/>
    <property type="project" value="UniProtKB-KW"/>
</dbReference>
<dbReference type="Gene3D" id="3.30.200.20">
    <property type="entry name" value="Phosphorylase Kinase, domain 1"/>
    <property type="match status" value="1"/>
</dbReference>
<dbReference type="Gene3D" id="3.90.1200.10">
    <property type="match status" value="1"/>
</dbReference>
<dbReference type="CDD" id="cd05154">
    <property type="entry name" value="ACAD10_11_N-like"/>
    <property type="match status" value="1"/>
</dbReference>
<comment type="caution">
    <text evidence="2">The sequence shown here is derived from an EMBL/GenBank/DDBJ whole genome shotgun (WGS) entry which is preliminary data.</text>
</comment>
<dbReference type="PANTHER" id="PTHR47829:SF1">
    <property type="entry name" value="HAD FAMILY PHOSPHATASE"/>
    <property type="match status" value="1"/>
</dbReference>
<dbReference type="OrthoDB" id="3806873at2"/>
<evidence type="ECO:0000259" key="1">
    <source>
        <dbReference type="Pfam" id="PF01636"/>
    </source>
</evidence>
<dbReference type="InterPro" id="IPR002575">
    <property type="entry name" value="Aminoglycoside_PTrfase"/>
</dbReference>
<organism evidence="2 3">
    <name type="scientific">Bhargavaea cecembensis</name>
    <dbReference type="NCBI Taxonomy" id="394098"/>
    <lineage>
        <taxon>Bacteria</taxon>
        <taxon>Bacillati</taxon>
        <taxon>Bacillota</taxon>
        <taxon>Bacilli</taxon>
        <taxon>Bacillales</taxon>
        <taxon>Caryophanaceae</taxon>
        <taxon>Bhargavaea</taxon>
    </lineage>
</organism>
<dbReference type="PANTHER" id="PTHR47829">
    <property type="entry name" value="HYDROLASE, PUTATIVE (AFU_ORTHOLOGUE AFUA_1G12880)-RELATED"/>
    <property type="match status" value="1"/>
</dbReference>
<dbReference type="RefSeq" id="WP_063181028.1">
    <property type="nucleotide sequence ID" value="NZ_LQNT01000009.1"/>
</dbReference>
<accession>A0A165H725</accession>
<name>A0A165H725_9BACL</name>
<dbReference type="InterPro" id="IPR011009">
    <property type="entry name" value="Kinase-like_dom_sf"/>
</dbReference>
<feature type="domain" description="Aminoglycoside phosphotransferase" evidence="1">
    <location>
        <begin position="31"/>
        <end position="254"/>
    </location>
</feature>
<sequence>MTVQTFYINWEPLEQLLRDKIDLPPEPLRYEKFSEGYSNMTYLLKVGNWEGVLRRPPGGPLPPRAHDMEREFTLLEKINPLFHYAPRPYLLHEDEAIMDKHFYVMEKKEGVVVDETFPERWGSSETVGPKLSRNLIGTLIELQNVDYKKAGLEKMGKPDGFMERQVNGWIRRYDAAKTEDIRGIGELEEWLKQSVPLNPETTIVHNDFKLNNIVIDTDDPSKTTGVLDWELATIGDPLSDVGSALAYWGSARDRDMGINAVSSLPGFYSRREFTEEYARVSGRDMTHIDFYLSFGFYKLAVILQQIYKRWADGTVEDERFGTLNGAVRNLIEMGHDARVGKLL</sequence>
<dbReference type="EMBL" id="LQNT01000009">
    <property type="protein sequence ID" value="KZE38969.1"/>
    <property type="molecule type" value="Genomic_DNA"/>
</dbReference>
<dbReference type="InterPro" id="IPR052898">
    <property type="entry name" value="ACAD10-like"/>
</dbReference>
<dbReference type="InterPro" id="IPR041726">
    <property type="entry name" value="ACAD10_11_N"/>
</dbReference>
<dbReference type="Pfam" id="PF01636">
    <property type="entry name" value="APH"/>
    <property type="match status" value="1"/>
</dbReference>
<keyword evidence="2" id="KW-0808">Transferase</keyword>
<evidence type="ECO:0000313" key="3">
    <source>
        <dbReference type="Proteomes" id="UP000076490"/>
    </source>
</evidence>
<dbReference type="AlphaFoldDB" id="A0A165H725"/>
<reference evidence="2 3" key="1">
    <citation type="submission" date="2016-01" db="EMBL/GenBank/DDBJ databases">
        <title>Whole genome sequencing of Bhargavaea cecembensis T14.</title>
        <authorList>
            <person name="Hong K.W."/>
        </authorList>
    </citation>
    <scope>NUCLEOTIDE SEQUENCE [LARGE SCALE GENOMIC DNA]</scope>
    <source>
        <strain evidence="2 3">T14</strain>
    </source>
</reference>
<evidence type="ECO:0000313" key="2">
    <source>
        <dbReference type="EMBL" id="KZE38969.1"/>
    </source>
</evidence>